<evidence type="ECO:0000313" key="3">
    <source>
        <dbReference type="EMBL" id="MFD2256242.1"/>
    </source>
</evidence>
<dbReference type="RefSeq" id="WP_386819308.1">
    <property type="nucleotide sequence ID" value="NZ_JBHUIT010000005.1"/>
</dbReference>
<accession>A0ABW5D5V7</accession>
<feature type="chain" id="PRO_5045064785" description="DUF7133 domain-containing protein" evidence="1">
    <location>
        <begin position="19"/>
        <end position="499"/>
    </location>
</feature>
<name>A0ABW5D5V7_9BACT</name>
<evidence type="ECO:0000313" key="4">
    <source>
        <dbReference type="Proteomes" id="UP001597375"/>
    </source>
</evidence>
<dbReference type="Gene3D" id="2.120.10.30">
    <property type="entry name" value="TolB, C-terminal domain"/>
    <property type="match status" value="1"/>
</dbReference>
<organism evidence="3 4">
    <name type="scientific">Luteolibacter algae</name>
    <dbReference type="NCBI Taxonomy" id="454151"/>
    <lineage>
        <taxon>Bacteria</taxon>
        <taxon>Pseudomonadati</taxon>
        <taxon>Verrucomicrobiota</taxon>
        <taxon>Verrucomicrobiia</taxon>
        <taxon>Verrucomicrobiales</taxon>
        <taxon>Verrucomicrobiaceae</taxon>
        <taxon>Luteolibacter</taxon>
    </lineage>
</organism>
<protein>
    <recommendedName>
        <fullName evidence="2">DUF7133 domain-containing protein</fullName>
    </recommendedName>
</protein>
<keyword evidence="1" id="KW-0732">Signal</keyword>
<dbReference type="Pfam" id="PF23500">
    <property type="entry name" value="DUF7133"/>
    <property type="match status" value="1"/>
</dbReference>
<dbReference type="Proteomes" id="UP001597375">
    <property type="component" value="Unassembled WGS sequence"/>
</dbReference>
<dbReference type="SUPFAM" id="SSF50952">
    <property type="entry name" value="Soluble quinoprotein glucose dehydrogenase"/>
    <property type="match status" value="1"/>
</dbReference>
<dbReference type="PANTHER" id="PTHR33546:SF1">
    <property type="entry name" value="LARGE, MULTIFUNCTIONAL SECRETED PROTEIN"/>
    <property type="match status" value="1"/>
</dbReference>
<gene>
    <name evidence="3" type="ORF">ACFSSA_06125</name>
</gene>
<dbReference type="PANTHER" id="PTHR33546">
    <property type="entry name" value="LARGE, MULTIFUNCTIONAL SECRETED PROTEIN-RELATED"/>
    <property type="match status" value="1"/>
</dbReference>
<reference evidence="4" key="1">
    <citation type="journal article" date="2019" name="Int. J. Syst. Evol. Microbiol.">
        <title>The Global Catalogue of Microorganisms (GCM) 10K type strain sequencing project: providing services to taxonomists for standard genome sequencing and annotation.</title>
        <authorList>
            <consortium name="The Broad Institute Genomics Platform"/>
            <consortium name="The Broad Institute Genome Sequencing Center for Infectious Disease"/>
            <person name="Wu L."/>
            <person name="Ma J."/>
        </authorList>
    </citation>
    <scope>NUCLEOTIDE SEQUENCE [LARGE SCALE GENOMIC DNA]</scope>
    <source>
        <strain evidence="4">CGMCC 4.7106</strain>
    </source>
</reference>
<sequence length="499" mass="54597">MKSLISLFGICLSLSAAAWTENFDYTYIAPPEGIDPQVGGMSALPDGRIAIAFHRGEVMIYDPSTGSWVQFAGGLQEPLGLLAESKDSMLVMQRSELTRLKDNDGDGEADSYETVCDDFGMSGNYHEFAYGPAKDKEGNLFIVLGVASNGASMREEIRGEFSEIGELGREQMMNAADWKKNKDKAGRMYSRVKWRGWVLKITPDGSVQPYASGFRSPNGIGFDAKGRLLIADNQGDWRPTSPLYHIKEGGFYGHPASLVWKKDWNGRNPLDIDASEFDAMQEPAAGYFPQGELANSPTWPVVIPEGAFPGGMARQTLIGEMNQPTLVRVLDDEVDGVFQTGLVPMFDGPDLGIGNNRLLFGNDGALYVGKTALSWAGSKGLLRIKWNGKPFLALDAMKATRSGFDMTFSEAIDPASLAGLSVKRHTYKYHANYGSAKIDEQKVAVKAANLSRDGRTLHLDIGGLKEKYLHLVDMTSLRSKSGGEIQGHKVWYNVIKAPK</sequence>
<dbReference type="InterPro" id="IPR011041">
    <property type="entry name" value="Quinoprot_gluc/sorb_DH_b-prop"/>
</dbReference>
<comment type="caution">
    <text evidence="3">The sequence shown here is derived from an EMBL/GenBank/DDBJ whole genome shotgun (WGS) entry which is preliminary data.</text>
</comment>
<evidence type="ECO:0000256" key="1">
    <source>
        <dbReference type="SAM" id="SignalP"/>
    </source>
</evidence>
<keyword evidence="4" id="KW-1185">Reference proteome</keyword>
<dbReference type="InterPro" id="IPR011042">
    <property type="entry name" value="6-blade_b-propeller_TolB-like"/>
</dbReference>
<proteinExistence type="predicted"/>
<feature type="signal peptide" evidence="1">
    <location>
        <begin position="1"/>
        <end position="18"/>
    </location>
</feature>
<dbReference type="EMBL" id="JBHUIT010000005">
    <property type="protein sequence ID" value="MFD2256242.1"/>
    <property type="molecule type" value="Genomic_DNA"/>
</dbReference>
<feature type="domain" description="DUF7133" evidence="2">
    <location>
        <begin position="71"/>
        <end position="189"/>
    </location>
</feature>
<dbReference type="InterPro" id="IPR055557">
    <property type="entry name" value="DUF7133"/>
</dbReference>
<evidence type="ECO:0000259" key="2">
    <source>
        <dbReference type="Pfam" id="PF23500"/>
    </source>
</evidence>